<evidence type="ECO:0000313" key="3">
    <source>
        <dbReference type="Proteomes" id="UP000316096"/>
    </source>
</evidence>
<comment type="caution">
    <text evidence="2">The sequence shown here is derived from an EMBL/GenBank/DDBJ whole genome shotgun (WGS) entry which is preliminary data.</text>
</comment>
<dbReference type="AlphaFoldDB" id="A0A543C0X9"/>
<dbReference type="Gene3D" id="3.40.50.300">
    <property type="entry name" value="P-loop containing nucleotide triphosphate hydrolases"/>
    <property type="match status" value="1"/>
</dbReference>
<dbReference type="InterPro" id="IPR002182">
    <property type="entry name" value="NB-ARC"/>
</dbReference>
<proteinExistence type="predicted"/>
<organism evidence="2 3">
    <name type="scientific">Actinoallomurus bryophytorum</name>
    <dbReference type="NCBI Taxonomy" id="1490222"/>
    <lineage>
        <taxon>Bacteria</taxon>
        <taxon>Bacillati</taxon>
        <taxon>Actinomycetota</taxon>
        <taxon>Actinomycetes</taxon>
        <taxon>Streptosporangiales</taxon>
        <taxon>Thermomonosporaceae</taxon>
        <taxon>Actinoallomurus</taxon>
    </lineage>
</organism>
<gene>
    <name evidence="2" type="ORF">FB559_8043</name>
</gene>
<dbReference type="EMBL" id="VFOZ01000002">
    <property type="protein sequence ID" value="TQL90730.1"/>
    <property type="molecule type" value="Genomic_DNA"/>
</dbReference>
<dbReference type="PRINTS" id="PR00364">
    <property type="entry name" value="DISEASERSIST"/>
</dbReference>
<evidence type="ECO:0000259" key="1">
    <source>
        <dbReference type="Pfam" id="PF00931"/>
    </source>
</evidence>
<keyword evidence="3" id="KW-1185">Reference proteome</keyword>
<dbReference type="PANTHER" id="PTHR47691">
    <property type="entry name" value="REGULATOR-RELATED"/>
    <property type="match status" value="1"/>
</dbReference>
<name>A0A543C0X9_9ACTN</name>
<feature type="domain" description="NB-ARC" evidence="1">
    <location>
        <begin position="34"/>
        <end position="193"/>
    </location>
</feature>
<sequence>MQGSVIRNLARRRSSMPYGLPPDIGDFTGRSGAVADLADVLVPGRSVPVAAVNGMGGVGKTALAVHVAHAAGTRFRGGRLYADLRGMTGHPAEPYAVLGGLLHALGRRDVPETLEERSALYRSELTGRRMLVVLDDARCPAQVAPLLPGAPGCAVLVTSRTTMAGLPGVSGLDLDVLEPDEAMTLLTSVAGADRVAAERGAALDLVAACGFLPLAIRSAGTWLAARPASPVGVLARRLAHGRVEELPAAVACFRPGYEQLGSDEARAFRLLALADGPGFSTGAAGATLGLRRQCADELLETLADLSLLECHAPNRYRFHDLLRVFALNRTGRQGERVRALRRLLDHYLTAARGVAKALGEPLPAGSRPVTEASPGPCPGERSVTVEAARTWLFVEQDAVLTAIENAAREPGGPLTRAAELLLTVAPLFDREWSTRRLRNAALAVRNAACRRDDALARVYADVALQSLGPAPATPPPRRT</sequence>
<dbReference type="Proteomes" id="UP000316096">
    <property type="component" value="Unassembled WGS sequence"/>
</dbReference>
<dbReference type="Pfam" id="PF00931">
    <property type="entry name" value="NB-ARC"/>
    <property type="match status" value="1"/>
</dbReference>
<protein>
    <submittedName>
        <fullName evidence="2">Putative ATPase</fullName>
    </submittedName>
</protein>
<evidence type="ECO:0000313" key="2">
    <source>
        <dbReference type="EMBL" id="TQL90730.1"/>
    </source>
</evidence>
<dbReference type="InterPro" id="IPR027417">
    <property type="entry name" value="P-loop_NTPase"/>
</dbReference>
<dbReference type="GO" id="GO:0043531">
    <property type="term" value="F:ADP binding"/>
    <property type="evidence" value="ECO:0007669"/>
    <property type="project" value="InterPro"/>
</dbReference>
<reference evidence="2 3" key="1">
    <citation type="submission" date="2019-06" db="EMBL/GenBank/DDBJ databases">
        <title>Sequencing the genomes of 1000 actinobacteria strains.</title>
        <authorList>
            <person name="Klenk H.-P."/>
        </authorList>
    </citation>
    <scope>NUCLEOTIDE SEQUENCE [LARGE SCALE GENOMIC DNA]</scope>
    <source>
        <strain evidence="2 3">DSM 102200</strain>
    </source>
</reference>
<dbReference type="PANTHER" id="PTHR47691:SF3">
    <property type="entry name" value="HTH-TYPE TRANSCRIPTIONAL REGULATOR RV0890C-RELATED"/>
    <property type="match status" value="1"/>
</dbReference>
<dbReference type="SUPFAM" id="SSF52540">
    <property type="entry name" value="P-loop containing nucleoside triphosphate hydrolases"/>
    <property type="match status" value="1"/>
</dbReference>
<accession>A0A543C0X9</accession>